<dbReference type="Pfam" id="PF07030">
    <property type="entry name" value="Phage_Mu_Gp36"/>
    <property type="match status" value="1"/>
</dbReference>
<reference evidence="1" key="1">
    <citation type="submission" date="2015-03" db="EMBL/GenBank/DDBJ databases">
        <title>Draft genome sequence of Mizugakiibacter sediminis skMP5.</title>
        <authorList>
            <person name="Watanabe T."/>
            <person name="Kojima H."/>
            <person name="Fukui M."/>
        </authorList>
    </citation>
    <scope>NUCLEOTIDE SEQUENCE</scope>
    <source>
        <strain evidence="1">SkMP5</strain>
    </source>
</reference>
<dbReference type="InterPro" id="IPR009752">
    <property type="entry name" value="Phage_Mu_GpJ"/>
</dbReference>
<keyword evidence="3" id="KW-1185">Reference proteome</keyword>
<reference evidence="2" key="2">
    <citation type="submission" date="2015-08" db="EMBL/GenBank/DDBJ databases">
        <title>Complete DNA Sequence of Pseudomonas syringae pv. actinidiae, the Causal Agent of Kiwifruit Canker Disease.</title>
        <authorList>
            <person name="Rikkerink E.H.A."/>
            <person name="Fineran P.C."/>
        </authorList>
    </citation>
    <scope>NUCLEOTIDE SEQUENCE</scope>
    <source>
        <strain evidence="2">SkMP5</strain>
    </source>
</reference>
<dbReference type="Proteomes" id="UP000253740">
    <property type="component" value="Unassembled WGS sequence"/>
</dbReference>
<name>A0A0K8QN30_9GAMM</name>
<organism evidence="2">
    <name type="scientific">Mizugakiibacter sediminis</name>
    <dbReference type="NCBI Taxonomy" id="1475481"/>
    <lineage>
        <taxon>Bacteria</taxon>
        <taxon>Pseudomonadati</taxon>
        <taxon>Pseudomonadota</taxon>
        <taxon>Gammaproteobacteria</taxon>
        <taxon>Lysobacterales</taxon>
        <taxon>Rhodanobacteraceae</taxon>
        <taxon>Mizugakiibacter</taxon>
    </lineage>
</organism>
<accession>A0A0K8QN30</accession>
<dbReference type="HOGENOM" id="CLU_1633979_0_0_6"/>
<sequence>MSLTLPSASDLLAHYAVGEIAEVATPKDYPAVEPALLRAAAAGDPLDAWTPEQQAAAQAALARIAVAIERAGSEAGYYLRFRADTAAPPAWLADDLAELARYHLYDTAGAKDSTVRLRYQDVIARLRTLAEEDAKAGAGVGGAGSTVQVQSRVRLFSRDTLGDL</sequence>
<protein>
    <submittedName>
        <fullName evidence="2">Mu-like prophage protein gp36</fullName>
    </submittedName>
</protein>
<dbReference type="AlphaFoldDB" id="A0A0K8QN30"/>
<dbReference type="STRING" id="1475481.GCA_000953855_01602"/>
<dbReference type="RefSeq" id="WP_062536784.1">
    <property type="nucleotide sequence ID" value="NZ_DF970196.1"/>
</dbReference>
<dbReference type="EMBL" id="DF952378">
    <property type="protein sequence ID" value="GAN44680.1"/>
    <property type="molecule type" value="Genomic_DNA"/>
</dbReference>
<evidence type="ECO:0000313" key="1">
    <source>
        <dbReference type="EMBL" id="GAN44680.1"/>
    </source>
</evidence>
<evidence type="ECO:0000313" key="2">
    <source>
        <dbReference type="EMBL" id="GAP66268.1"/>
    </source>
</evidence>
<dbReference type="EMBL" id="DF970196">
    <property type="protein sequence ID" value="GAP66268.1"/>
    <property type="molecule type" value="Genomic_DNA"/>
</dbReference>
<gene>
    <name evidence="1" type="ORF">MBSD_1215</name>
    <name evidence="2" type="ORF">MBSD_n1572</name>
</gene>
<proteinExistence type="predicted"/>
<evidence type="ECO:0000313" key="3">
    <source>
        <dbReference type="Proteomes" id="UP000253740"/>
    </source>
</evidence>